<protein>
    <submittedName>
        <fullName evidence="1">Uncharacterized protein</fullName>
    </submittedName>
</protein>
<comment type="caution">
    <text evidence="1">The sequence shown here is derived from an EMBL/GenBank/DDBJ whole genome shotgun (WGS) entry which is preliminary data.</text>
</comment>
<dbReference type="EMBL" id="BPLQ01008198">
    <property type="protein sequence ID" value="GIY35744.1"/>
    <property type="molecule type" value="Genomic_DNA"/>
</dbReference>
<keyword evidence="2" id="KW-1185">Reference proteome</keyword>
<reference evidence="1 2" key="1">
    <citation type="submission" date="2021-06" db="EMBL/GenBank/DDBJ databases">
        <title>Caerostris darwini draft genome.</title>
        <authorList>
            <person name="Kono N."/>
            <person name="Arakawa K."/>
        </authorList>
    </citation>
    <scope>NUCLEOTIDE SEQUENCE [LARGE SCALE GENOMIC DNA]</scope>
</reference>
<proteinExistence type="predicted"/>
<dbReference type="AlphaFoldDB" id="A0AAV4SR12"/>
<name>A0AAV4SR12_9ARAC</name>
<dbReference type="Proteomes" id="UP001054837">
    <property type="component" value="Unassembled WGS sequence"/>
</dbReference>
<organism evidence="1 2">
    <name type="scientific">Caerostris darwini</name>
    <dbReference type="NCBI Taxonomy" id="1538125"/>
    <lineage>
        <taxon>Eukaryota</taxon>
        <taxon>Metazoa</taxon>
        <taxon>Ecdysozoa</taxon>
        <taxon>Arthropoda</taxon>
        <taxon>Chelicerata</taxon>
        <taxon>Arachnida</taxon>
        <taxon>Araneae</taxon>
        <taxon>Araneomorphae</taxon>
        <taxon>Entelegynae</taxon>
        <taxon>Araneoidea</taxon>
        <taxon>Araneidae</taxon>
        <taxon>Caerostris</taxon>
    </lineage>
</organism>
<accession>A0AAV4SR12</accession>
<sequence length="107" mass="11687">MISSCHAADNHVFTAPLSISFGGATLSTAKSSAIPCWEFMAAIVSGWGWQDQVPRPFGHLEICGQLCKWEDIRSKFDFPIFHSKGGLVGLGMFMKKILCFFGGKKDG</sequence>
<evidence type="ECO:0000313" key="2">
    <source>
        <dbReference type="Proteomes" id="UP001054837"/>
    </source>
</evidence>
<evidence type="ECO:0000313" key="1">
    <source>
        <dbReference type="EMBL" id="GIY35744.1"/>
    </source>
</evidence>
<gene>
    <name evidence="1" type="ORF">CDAR_27651</name>
</gene>